<comment type="caution">
    <text evidence="5">The sequence shown here is derived from an EMBL/GenBank/DDBJ whole genome shotgun (WGS) entry which is preliminary data.</text>
</comment>
<dbReference type="PANTHER" id="PTHR10204:SF34">
    <property type="entry name" value="NAD(P)H DEHYDROGENASE [QUINONE] 1 ISOFORM 1"/>
    <property type="match status" value="1"/>
</dbReference>
<dbReference type="Pfam" id="PF02525">
    <property type="entry name" value="Flavodoxin_2"/>
    <property type="match status" value="1"/>
</dbReference>
<dbReference type="PANTHER" id="PTHR10204">
    <property type="entry name" value="NAD P H OXIDOREDUCTASE-RELATED"/>
    <property type="match status" value="1"/>
</dbReference>
<dbReference type="InterPro" id="IPR029039">
    <property type="entry name" value="Flavoprotein-like_sf"/>
</dbReference>
<evidence type="ECO:0000259" key="4">
    <source>
        <dbReference type="Pfam" id="PF02525"/>
    </source>
</evidence>
<reference evidence="5 6" key="1">
    <citation type="submission" date="2018-11" db="EMBL/GenBank/DDBJ databases">
        <title>Sequencing the genomes of 1000 actinobacteria strains.</title>
        <authorList>
            <person name="Klenk H.-P."/>
        </authorList>
    </citation>
    <scope>NUCLEOTIDE SEQUENCE [LARGE SCALE GENOMIC DNA]</scope>
    <source>
        <strain evidence="5 6">DSM 14012</strain>
    </source>
</reference>
<evidence type="ECO:0000256" key="2">
    <source>
        <dbReference type="ARBA" id="ARBA00023002"/>
    </source>
</evidence>
<dbReference type="AlphaFoldDB" id="A0A3N2C8B4"/>
<name>A0A3N2C8B4_9MICO</name>
<keyword evidence="6" id="KW-1185">Reference proteome</keyword>
<comment type="similarity">
    <text evidence="1">Belongs to the NAD(P)H dehydrogenase (quinone) family.</text>
</comment>
<evidence type="ECO:0000313" key="5">
    <source>
        <dbReference type="EMBL" id="ROR83753.1"/>
    </source>
</evidence>
<feature type="domain" description="Flavodoxin-like fold" evidence="4">
    <location>
        <begin position="1"/>
        <end position="174"/>
    </location>
</feature>
<dbReference type="Gene3D" id="3.40.50.360">
    <property type="match status" value="1"/>
</dbReference>
<evidence type="ECO:0000313" key="6">
    <source>
        <dbReference type="Proteomes" id="UP000266915"/>
    </source>
</evidence>
<evidence type="ECO:0000256" key="3">
    <source>
        <dbReference type="SAM" id="MobiDB-lite"/>
    </source>
</evidence>
<sequence>MPALVIDGHPNPGSLCAALATSYAEAHGDATVLAVRDLAFDPNLRLGYTRRQDLEPDLERAWEQILAADHIVIVAPVWWGSVPALLKGFFDRLLLPRRAYRTKSNGLPEGLLAGRSGRVIVTSDSPSWYLPLVGDTTVKQLRTTTLRFCGIKPVAVDRFGRVKDSTVEQRQRWLAKAAQNGRIDAARRPPRPTTASAELVSGRRPTG</sequence>
<gene>
    <name evidence="5" type="ORF">EDD42_3870</name>
</gene>
<evidence type="ECO:0000256" key="1">
    <source>
        <dbReference type="ARBA" id="ARBA00006252"/>
    </source>
</evidence>
<keyword evidence="2" id="KW-0560">Oxidoreductase</keyword>
<dbReference type="InterPro" id="IPR051545">
    <property type="entry name" value="NAD(P)H_dehydrogenase_qn"/>
</dbReference>
<organism evidence="5 6">
    <name type="scientific">Plantibacter flavus</name>
    <dbReference type="NCBI Taxonomy" id="150123"/>
    <lineage>
        <taxon>Bacteria</taxon>
        <taxon>Bacillati</taxon>
        <taxon>Actinomycetota</taxon>
        <taxon>Actinomycetes</taxon>
        <taxon>Micrococcales</taxon>
        <taxon>Microbacteriaceae</taxon>
        <taxon>Plantibacter</taxon>
    </lineage>
</organism>
<dbReference type="GO" id="GO:0003955">
    <property type="term" value="F:NAD(P)H dehydrogenase (quinone) activity"/>
    <property type="evidence" value="ECO:0007669"/>
    <property type="project" value="TreeGrafter"/>
</dbReference>
<dbReference type="InterPro" id="IPR003680">
    <property type="entry name" value="Flavodoxin_fold"/>
</dbReference>
<protein>
    <submittedName>
        <fullName evidence="5">Putative NADPH-quinone reductase</fullName>
    </submittedName>
</protein>
<dbReference type="RefSeq" id="WP_085511525.1">
    <property type="nucleotide sequence ID" value="NZ_FXAP01000002.1"/>
</dbReference>
<dbReference type="GO" id="GO:0005829">
    <property type="term" value="C:cytosol"/>
    <property type="evidence" value="ECO:0007669"/>
    <property type="project" value="TreeGrafter"/>
</dbReference>
<proteinExistence type="inferred from homology"/>
<dbReference type="SUPFAM" id="SSF52218">
    <property type="entry name" value="Flavoproteins"/>
    <property type="match status" value="1"/>
</dbReference>
<accession>A0A3N2C8B4</accession>
<feature type="region of interest" description="Disordered" evidence="3">
    <location>
        <begin position="178"/>
        <end position="207"/>
    </location>
</feature>
<dbReference type="EMBL" id="RKHL01000001">
    <property type="protein sequence ID" value="ROR83753.1"/>
    <property type="molecule type" value="Genomic_DNA"/>
</dbReference>
<dbReference type="Proteomes" id="UP000266915">
    <property type="component" value="Unassembled WGS sequence"/>
</dbReference>